<gene>
    <name evidence="1" type="ORF">KPL71_004431</name>
</gene>
<organism evidence="1 2">
    <name type="scientific">Citrus sinensis</name>
    <name type="common">Sweet orange</name>
    <name type="synonym">Citrus aurantium var. sinensis</name>
    <dbReference type="NCBI Taxonomy" id="2711"/>
    <lineage>
        <taxon>Eukaryota</taxon>
        <taxon>Viridiplantae</taxon>
        <taxon>Streptophyta</taxon>
        <taxon>Embryophyta</taxon>
        <taxon>Tracheophyta</taxon>
        <taxon>Spermatophyta</taxon>
        <taxon>Magnoliopsida</taxon>
        <taxon>eudicotyledons</taxon>
        <taxon>Gunneridae</taxon>
        <taxon>Pentapetalae</taxon>
        <taxon>rosids</taxon>
        <taxon>malvids</taxon>
        <taxon>Sapindales</taxon>
        <taxon>Rutaceae</taxon>
        <taxon>Aurantioideae</taxon>
        <taxon>Citrus</taxon>
    </lineage>
</organism>
<proteinExistence type="predicted"/>
<evidence type="ECO:0000313" key="1">
    <source>
        <dbReference type="EMBL" id="KAH9793144.1"/>
    </source>
</evidence>
<keyword evidence="2" id="KW-1185">Reference proteome</keyword>
<dbReference type="Proteomes" id="UP000829398">
    <property type="component" value="Chromosome 2"/>
</dbReference>
<keyword evidence="1" id="KW-0675">Receptor</keyword>
<protein>
    <submittedName>
        <fullName evidence="1">Glutamate receptor 3.7</fullName>
    </submittedName>
</protein>
<accession>A0ACB8N6C5</accession>
<sequence length="966" mass="107958">MRYLVFVPLSVFMLVVFGGIVCCQRPAVVNIGAIFTFNSVIGRAAKVAMEAAVSDVNADPMILNGTELKLFMRDVKCNVFMGSIEAFQLIEKEVVAIIGPQSSSIAHMISEVANGLKVPLVSFAATDPTLSALQFPYFIRSTQSDSQQMAAMADLIDFYGWKEVIAIYVDDDYGRNGISALSNMLEKNMAKVSYKLPLPVQFNQHDITVLLNNSKPLGPRVYVVHVSPDPGLRIFTTAQKLQMMTNNYVWLATDWLSATLESFSKMNQTSLRILQGVVGLRQHTPDSIPKKAFLSRWSGMQQKGLVSAGLNTYGLYAYDTVWAVARSIDKFINEHNITFSASHELPDSKATRVQLEQLKVFDGGTFLLRKLLQTNFTGLSGQVQFNQDRNIVSRGYDVINIDKMEIHRVGYWFDGSGFSVLPPETLKGKNVSHSQLDWKLQNITWPGGKTETPRGWVIADNARPLRIGVPRRASFVGFVTEEHDSHKVQGYCIDILLEALKLVPYDVPYKFELFGDGLSNPSYDGLVKMVANDVFDAAVGDIAIVTNRTKIVDFSQPYISTGLVIVAPINNHKASAWVFLKPFTVEMWCVTAASFVMIAVVIWILEHRVNDDFRGPPRRQIATMFLNNCDSNLKHPTVGGKFVLRKLLGTGLGFSDLVYVSVTVVTLLCFSDSCLLSVFVLNQISLAILEEATVSSLGRFVMVVWLFLLMVITSSYTASLSSILTVQQLSTSVKGIESLITNDWPIGYQVGSFAYSYLSDSLRIQKSRLISLGSPEDYERALRQGPRNGGVAAIVDELPYVQLFLSNQTDFGIIGQPFTRSGWGFAFQRDSPLAVGMSTAILKLSENGMLQKLHEKWFCKEGCPEERRQHSEPHQLRLISFWGLYLLCGTITFTAFLVFLLRMVCQYVRYKQQQMHPHSPSSSSSFSTRYSKAVFNFFDFIDEKEEAIKKMFTQCDYPQVHGSSGR</sequence>
<reference evidence="2" key="1">
    <citation type="journal article" date="2023" name="Hortic. Res.">
        <title>A chromosome-level phased genome enabling allele-level studies in sweet orange: a case study on citrus Huanglongbing tolerance.</title>
        <authorList>
            <person name="Wu B."/>
            <person name="Yu Q."/>
            <person name="Deng Z."/>
            <person name="Duan Y."/>
            <person name="Luo F."/>
            <person name="Gmitter F. Jr."/>
        </authorList>
    </citation>
    <scope>NUCLEOTIDE SEQUENCE [LARGE SCALE GENOMIC DNA]</scope>
    <source>
        <strain evidence="2">cv. Valencia</strain>
    </source>
</reference>
<dbReference type="EMBL" id="CM039171">
    <property type="protein sequence ID" value="KAH9793144.1"/>
    <property type="molecule type" value="Genomic_DNA"/>
</dbReference>
<evidence type="ECO:0000313" key="2">
    <source>
        <dbReference type="Proteomes" id="UP000829398"/>
    </source>
</evidence>
<comment type="caution">
    <text evidence="1">The sequence shown here is derived from an EMBL/GenBank/DDBJ whole genome shotgun (WGS) entry which is preliminary data.</text>
</comment>
<name>A0ACB8N6C5_CITSI</name>